<dbReference type="EMBL" id="KB300344">
    <property type="protein sequence ID" value="ELU06839.1"/>
    <property type="molecule type" value="Genomic_DNA"/>
</dbReference>
<feature type="domain" description="C1q" evidence="6">
    <location>
        <begin position="166"/>
        <end position="309"/>
    </location>
</feature>
<evidence type="ECO:0000256" key="3">
    <source>
        <dbReference type="ARBA" id="ARBA00022729"/>
    </source>
</evidence>
<dbReference type="HOGENOM" id="CLU_318644_0_0_1"/>
<dbReference type="PANTHER" id="PTHR22923">
    <property type="entry name" value="CEREBELLIN-RELATED"/>
    <property type="match status" value="1"/>
</dbReference>
<dbReference type="Pfam" id="PF00386">
    <property type="entry name" value="C1q"/>
    <property type="match status" value="4"/>
</dbReference>
<dbReference type="PROSITE" id="PS50871">
    <property type="entry name" value="C1Q"/>
    <property type="match status" value="2"/>
</dbReference>
<gene>
    <name evidence="7" type="ORF">CAPTEDRAFT_215797</name>
</gene>
<evidence type="ECO:0000256" key="1">
    <source>
        <dbReference type="ARBA" id="ARBA00004613"/>
    </source>
</evidence>
<dbReference type="Proteomes" id="UP000014760">
    <property type="component" value="Unassembled WGS sequence"/>
</dbReference>
<protein>
    <recommendedName>
        <fullName evidence="6">C1q domain-containing protein</fullName>
    </recommendedName>
</protein>
<evidence type="ECO:0000256" key="4">
    <source>
        <dbReference type="SAM" id="MobiDB-lite"/>
    </source>
</evidence>
<feature type="signal peptide" evidence="5">
    <location>
        <begin position="1"/>
        <end position="19"/>
    </location>
</feature>
<organism evidence="7">
    <name type="scientific">Capitella teleta</name>
    <name type="common">Polychaete worm</name>
    <dbReference type="NCBI Taxonomy" id="283909"/>
    <lineage>
        <taxon>Eukaryota</taxon>
        <taxon>Metazoa</taxon>
        <taxon>Spiralia</taxon>
        <taxon>Lophotrochozoa</taxon>
        <taxon>Annelida</taxon>
        <taxon>Polychaeta</taxon>
        <taxon>Sedentaria</taxon>
        <taxon>Scolecida</taxon>
        <taxon>Capitellidae</taxon>
        <taxon>Capitella</taxon>
    </lineage>
</organism>
<dbReference type="OrthoDB" id="6075430at2759"/>
<dbReference type="EnsemblMetazoa" id="CapteT215797">
    <property type="protein sequence ID" value="CapteP215797"/>
    <property type="gene ID" value="CapteG215797"/>
</dbReference>
<evidence type="ECO:0000313" key="8">
    <source>
        <dbReference type="EnsemblMetazoa" id="CapteP215797"/>
    </source>
</evidence>
<dbReference type="AlphaFoldDB" id="R7UJV9"/>
<dbReference type="SUPFAM" id="SSF49842">
    <property type="entry name" value="TNF-like"/>
    <property type="match status" value="6"/>
</dbReference>
<keyword evidence="3 5" id="KW-0732">Signal</keyword>
<comment type="subcellular location">
    <subcellularLocation>
        <location evidence="1">Secreted</location>
    </subcellularLocation>
</comment>
<reference evidence="9" key="1">
    <citation type="submission" date="2012-12" db="EMBL/GenBank/DDBJ databases">
        <authorList>
            <person name="Hellsten U."/>
            <person name="Grimwood J."/>
            <person name="Chapman J.A."/>
            <person name="Shapiro H."/>
            <person name="Aerts A."/>
            <person name="Otillar R.P."/>
            <person name="Terry A.Y."/>
            <person name="Boore J.L."/>
            <person name="Simakov O."/>
            <person name="Marletaz F."/>
            <person name="Cho S.-J."/>
            <person name="Edsinger-Gonzales E."/>
            <person name="Havlak P."/>
            <person name="Kuo D.-H."/>
            <person name="Larsson T."/>
            <person name="Lv J."/>
            <person name="Arendt D."/>
            <person name="Savage R."/>
            <person name="Osoegawa K."/>
            <person name="de Jong P."/>
            <person name="Lindberg D.R."/>
            <person name="Seaver E.C."/>
            <person name="Weisblat D.A."/>
            <person name="Putnam N.H."/>
            <person name="Grigoriev I.V."/>
            <person name="Rokhsar D.S."/>
        </authorList>
    </citation>
    <scope>NUCLEOTIDE SEQUENCE</scope>
    <source>
        <strain evidence="9">I ESC-2004</strain>
    </source>
</reference>
<evidence type="ECO:0000256" key="2">
    <source>
        <dbReference type="ARBA" id="ARBA00022525"/>
    </source>
</evidence>
<evidence type="ECO:0000256" key="5">
    <source>
        <dbReference type="SAM" id="SignalP"/>
    </source>
</evidence>
<reference evidence="7 9" key="2">
    <citation type="journal article" date="2013" name="Nature">
        <title>Insights into bilaterian evolution from three spiralian genomes.</title>
        <authorList>
            <person name="Simakov O."/>
            <person name="Marletaz F."/>
            <person name="Cho S.J."/>
            <person name="Edsinger-Gonzales E."/>
            <person name="Havlak P."/>
            <person name="Hellsten U."/>
            <person name="Kuo D.H."/>
            <person name="Larsson T."/>
            <person name="Lv J."/>
            <person name="Arendt D."/>
            <person name="Savage R."/>
            <person name="Osoegawa K."/>
            <person name="de Jong P."/>
            <person name="Grimwood J."/>
            <person name="Chapman J.A."/>
            <person name="Shapiro H."/>
            <person name="Aerts A."/>
            <person name="Otillar R.P."/>
            <person name="Terry A.Y."/>
            <person name="Boore J.L."/>
            <person name="Grigoriev I.V."/>
            <person name="Lindberg D.R."/>
            <person name="Seaver E.C."/>
            <person name="Weisblat D.A."/>
            <person name="Putnam N.H."/>
            <person name="Rokhsar D.S."/>
        </authorList>
    </citation>
    <scope>NUCLEOTIDE SEQUENCE</scope>
    <source>
        <strain evidence="7 9">I ESC-2004</strain>
    </source>
</reference>
<keyword evidence="2" id="KW-0964">Secreted</keyword>
<proteinExistence type="predicted"/>
<feature type="compositionally biased region" description="Low complexity" evidence="4">
    <location>
        <begin position="476"/>
        <end position="497"/>
    </location>
</feature>
<dbReference type="SMART" id="SM00110">
    <property type="entry name" value="C1Q"/>
    <property type="match status" value="1"/>
</dbReference>
<dbReference type="EMBL" id="AMQN01007279">
    <property type="status" value="NOT_ANNOTATED_CDS"/>
    <property type="molecule type" value="Genomic_DNA"/>
</dbReference>
<evidence type="ECO:0000259" key="6">
    <source>
        <dbReference type="PROSITE" id="PS50871"/>
    </source>
</evidence>
<feature type="region of interest" description="Disordered" evidence="4">
    <location>
        <begin position="476"/>
        <end position="503"/>
    </location>
</feature>
<dbReference type="InterPro" id="IPR001073">
    <property type="entry name" value="C1q_dom"/>
</dbReference>
<evidence type="ECO:0000313" key="7">
    <source>
        <dbReference type="EMBL" id="ELU06839.1"/>
    </source>
</evidence>
<keyword evidence="9" id="KW-1185">Reference proteome</keyword>
<dbReference type="InterPro" id="IPR050822">
    <property type="entry name" value="Cerebellin_Synaptic_Org"/>
</dbReference>
<dbReference type="STRING" id="283909.R7UJV9"/>
<sequence>MGPFVLPLLVFLSLGQCFGSPPARDEHIHDDPRSEDSTLFFVGRSGPWSSINNQVIFDEVRVNSGGRFIDNIRFVPDHSGIHFFSLSAGASGHTPFDVQMKSDEHFELPGAIYRSSTQHNGSDVMFRDVIAQCEAGVDISVHTETNLESDLTQLATSWTGFNLEDVMQNLTTFSAVRNSVFNSTGQAANLPMDDVIINEGSAFTTDGSYFTAPEDGIYYFSFSVGQVPFVESRVSLLIDSVLYPQAEVDLWKGSNNHNGLDMQSRAVLARLTKGQRAWLAVQADGVVYSEEEHFQTAFAGYHYNPSHGIPGAWCVHRLTSHPAGEALDPIPFEEITVNEGDLFNDGFIDVSTSGYYFIEFNIGVLGGQAVNVELVRTGFNQVDEVLAGVARTSFAHENYDNVGRSLIARLESGDRLRLRVAQGTGFFSTRERHTSFLGLLLAGEPDVNPTTPTTEGTTEESEITEWTTQLATTELPTTETTTSTVTTDLPTPTTTEGHPGGPNIDNATAFYATRHSPWNNVGWTYVTFDDVPVNIGHALIDKTTLIVDRPGLYFFSFSTSVDQYGVMDTVLETSSAFSHEPHIFRGSTSHNNQDMIHRNSLAVFDMMDMTTYDSYSSMYSDEGNLISWMGINLLDAFNDTAAFYVTRNSSFHIHGAIMFEEKLIDTKDAFNMEFGYFTAPKTGLYFLTYGVGQAAGIESRVDLRTRDVGGDPQTEVSLTKQSSEHNELDMQTRSTLVHLDEGEDIWVALTTGEIHSDTRNQISFAGFHLDPLRAPLVAWCAHRFSSWHGIASPLDPVPFPLIEVNEGDIYNPDTHVITVSISGYYYIEVNIGALPDRAVGVDILRADMHGTEDLLGRVSRKSTVHRGIDSIGRSVFVYLAVGDTLRLRAHVQTGIFSHDDKATTFMGFLVYEA</sequence>
<name>R7UJV9_CAPTE</name>
<dbReference type="GO" id="GO:0005576">
    <property type="term" value="C:extracellular region"/>
    <property type="evidence" value="ECO:0007669"/>
    <property type="project" value="UniProtKB-SubCell"/>
</dbReference>
<reference evidence="8" key="3">
    <citation type="submission" date="2015-06" db="UniProtKB">
        <authorList>
            <consortium name="EnsemblMetazoa"/>
        </authorList>
    </citation>
    <scope>IDENTIFICATION</scope>
</reference>
<dbReference type="PANTHER" id="PTHR22923:SF116">
    <property type="entry name" value="C1Q DOMAIN-CONTAINING PROTEIN"/>
    <property type="match status" value="1"/>
</dbReference>
<evidence type="ECO:0000313" key="9">
    <source>
        <dbReference type="Proteomes" id="UP000014760"/>
    </source>
</evidence>
<dbReference type="InterPro" id="IPR008983">
    <property type="entry name" value="Tumour_necrosis_fac-like_dom"/>
</dbReference>
<accession>R7UJV9</accession>
<feature type="chain" id="PRO_5008788134" description="C1q domain-containing protein" evidence="5">
    <location>
        <begin position="20"/>
        <end position="913"/>
    </location>
</feature>
<dbReference type="Gene3D" id="2.60.120.40">
    <property type="match status" value="6"/>
</dbReference>
<feature type="domain" description="C1q" evidence="6">
    <location>
        <begin position="772"/>
        <end position="913"/>
    </location>
</feature>